<reference evidence="1 2" key="1">
    <citation type="submission" date="2023-01" db="EMBL/GenBank/DDBJ databases">
        <title>Analysis of 21 Apiospora genomes using comparative genomics revels a genus with tremendous synthesis potential of carbohydrate active enzymes and secondary metabolites.</title>
        <authorList>
            <person name="Sorensen T."/>
        </authorList>
    </citation>
    <scope>NUCLEOTIDE SEQUENCE [LARGE SCALE GENOMIC DNA]</scope>
    <source>
        <strain evidence="1 2">CBS 135458</strain>
    </source>
</reference>
<dbReference type="GeneID" id="92089315"/>
<gene>
    <name evidence="1" type="ORF">PG994_004843</name>
</gene>
<dbReference type="RefSeq" id="XP_066718419.1">
    <property type="nucleotide sequence ID" value="XM_066856252.1"/>
</dbReference>
<protein>
    <recommendedName>
        <fullName evidence="3">Extracellular membrane protein CFEM domain-containing protein</fullName>
    </recommendedName>
</protein>
<accession>A0ABR1VRR2</accession>
<organism evidence="1 2">
    <name type="scientific">Apiospora phragmitis</name>
    <dbReference type="NCBI Taxonomy" id="2905665"/>
    <lineage>
        <taxon>Eukaryota</taxon>
        <taxon>Fungi</taxon>
        <taxon>Dikarya</taxon>
        <taxon>Ascomycota</taxon>
        <taxon>Pezizomycotina</taxon>
        <taxon>Sordariomycetes</taxon>
        <taxon>Xylariomycetidae</taxon>
        <taxon>Amphisphaeriales</taxon>
        <taxon>Apiosporaceae</taxon>
        <taxon>Apiospora</taxon>
    </lineage>
</organism>
<comment type="caution">
    <text evidence="1">The sequence shown here is derived from an EMBL/GenBank/DDBJ whole genome shotgun (WGS) entry which is preliminary data.</text>
</comment>
<evidence type="ECO:0008006" key="3">
    <source>
        <dbReference type="Google" id="ProtNLM"/>
    </source>
</evidence>
<name>A0ABR1VRR2_9PEZI</name>
<keyword evidence="2" id="KW-1185">Reference proteome</keyword>
<evidence type="ECO:0000313" key="2">
    <source>
        <dbReference type="Proteomes" id="UP001480595"/>
    </source>
</evidence>
<proteinExistence type="predicted"/>
<evidence type="ECO:0000313" key="1">
    <source>
        <dbReference type="EMBL" id="KAK8073944.1"/>
    </source>
</evidence>
<dbReference type="Proteomes" id="UP001480595">
    <property type="component" value="Unassembled WGS sequence"/>
</dbReference>
<dbReference type="EMBL" id="JAQQWL010000005">
    <property type="protein sequence ID" value="KAK8073944.1"/>
    <property type="molecule type" value="Genomic_DNA"/>
</dbReference>
<sequence>MSSLPTITPRSGVVEATGAAIPTPTVGPFATSSSSFPWSTPSNWDHKTRVYLNDAPGYAQLPPCAVTPISTIVRDMSKGCGDGGRLTSYACFCTDSYRKARWDISTDIANSCSKDASAQTARLVEPGLITTAAATAVRAEASGSSSSSDPVVESALDVFEAYCSIGISHGIYGHDDEPSSGESGSIRALLSRLLSN</sequence>